<dbReference type="PANTHER" id="PTHR10962">
    <property type="entry name" value="INTEGRAL TRANSMEMBRANE PROTEIN 2"/>
    <property type="match status" value="1"/>
</dbReference>
<comment type="similarity">
    <text evidence="2 9">Belongs to the ITM2 family.</text>
</comment>
<proteinExistence type="inferred from homology"/>
<accession>A0ABM0GRN3</accession>
<evidence type="ECO:0000256" key="2">
    <source>
        <dbReference type="ARBA" id="ARBA00006794"/>
    </source>
</evidence>
<feature type="region of interest" description="Disordered" evidence="10">
    <location>
        <begin position="1"/>
        <end position="26"/>
    </location>
</feature>
<keyword evidence="3 9" id="KW-0812">Transmembrane</keyword>
<dbReference type="SMART" id="SM01039">
    <property type="entry name" value="BRICHOS"/>
    <property type="match status" value="1"/>
</dbReference>
<comment type="subcellular location">
    <subcellularLocation>
        <location evidence="1 9">Membrane</location>
        <topology evidence="1 9">Single-pass type II membrane protein</topology>
    </subcellularLocation>
</comment>
<protein>
    <recommendedName>
        <fullName evidence="9">Integral membrane protein 2</fullName>
    </recommendedName>
</protein>
<name>A0ABM0GRN3_SACKO</name>
<evidence type="ECO:0000256" key="3">
    <source>
        <dbReference type="ARBA" id="ARBA00022692"/>
    </source>
</evidence>
<dbReference type="InterPro" id="IPR007084">
    <property type="entry name" value="BRICHOS_dom"/>
</dbReference>
<keyword evidence="9" id="KW-1003">Cell membrane</keyword>
<dbReference type="PANTHER" id="PTHR10962:SF1">
    <property type="entry name" value="INTEGRAL MEMBRANE PROTEIN 2"/>
    <property type="match status" value="1"/>
</dbReference>
<evidence type="ECO:0000259" key="11">
    <source>
        <dbReference type="PROSITE" id="PS50869"/>
    </source>
</evidence>
<dbReference type="Gene3D" id="3.30.390.150">
    <property type="match status" value="1"/>
</dbReference>
<keyword evidence="4 9" id="KW-0735">Signal-anchor</keyword>
<sequence>MVKPSVYSAEHVKKDDDLKKEKDTELPPQVKVVPDDAVIQPATAPPRRKGCCTPLRCCLFIGLLVFALVGLSVGVYILVNHYDGNRFTCGVTYDKPGRFHDDYSSKEDEDGHLDADIIIDPQREYEQIEQPENDECERITIMHDYTVQLSAYRLWSSNKCYVKILNQTTSLNPQEFWEKLRDPNFFNQHFQTLVETYLVVLPRLEHFGGLGLYIPLLCQDVDTYWLEKVSTVQMDEFMNEALRLLAEVMGDMMGGTENIDQQPAQRKRRETTKMLDDVITWAGKSVLDMQILKPEIAEVLKKSGKLPDGQPSIGKAGKIARKIAKSMPKHAMRMKARNI</sequence>
<keyword evidence="8" id="KW-0325">Glycoprotein</keyword>
<evidence type="ECO:0000256" key="9">
    <source>
        <dbReference type="RuleBase" id="RU367061"/>
    </source>
</evidence>
<dbReference type="Proteomes" id="UP000694865">
    <property type="component" value="Unplaced"/>
</dbReference>
<keyword evidence="6 9" id="KW-0472">Membrane</keyword>
<feature type="compositionally biased region" description="Basic and acidic residues" evidence="10">
    <location>
        <begin position="10"/>
        <end position="25"/>
    </location>
</feature>
<dbReference type="PROSITE" id="PS50869">
    <property type="entry name" value="BRICHOS"/>
    <property type="match status" value="1"/>
</dbReference>
<feature type="domain" description="BRICHOS" evidence="11">
    <location>
        <begin position="133"/>
        <end position="226"/>
    </location>
</feature>
<evidence type="ECO:0000256" key="6">
    <source>
        <dbReference type="ARBA" id="ARBA00023136"/>
    </source>
</evidence>
<evidence type="ECO:0000256" key="8">
    <source>
        <dbReference type="ARBA" id="ARBA00023180"/>
    </source>
</evidence>
<evidence type="ECO:0000256" key="1">
    <source>
        <dbReference type="ARBA" id="ARBA00004606"/>
    </source>
</evidence>
<dbReference type="Pfam" id="PF04089">
    <property type="entry name" value="BRICHOS"/>
    <property type="match status" value="1"/>
</dbReference>
<evidence type="ECO:0000256" key="10">
    <source>
        <dbReference type="SAM" id="MobiDB-lite"/>
    </source>
</evidence>
<keyword evidence="5 9" id="KW-1133">Transmembrane helix</keyword>
<keyword evidence="12" id="KW-1185">Reference proteome</keyword>
<dbReference type="RefSeq" id="XP_002735816.1">
    <property type="nucleotide sequence ID" value="XM_002735770.2"/>
</dbReference>
<evidence type="ECO:0000313" key="12">
    <source>
        <dbReference type="Proteomes" id="UP000694865"/>
    </source>
</evidence>
<evidence type="ECO:0000256" key="5">
    <source>
        <dbReference type="ARBA" id="ARBA00022989"/>
    </source>
</evidence>
<keyword evidence="7" id="KW-1015">Disulfide bond</keyword>
<dbReference type="InterPro" id="IPR040145">
    <property type="entry name" value="ITM2"/>
</dbReference>
<dbReference type="GeneID" id="100370313"/>
<evidence type="ECO:0000313" key="13">
    <source>
        <dbReference type="RefSeq" id="XP_002735816.1"/>
    </source>
</evidence>
<evidence type="ECO:0000256" key="7">
    <source>
        <dbReference type="ARBA" id="ARBA00023157"/>
    </source>
</evidence>
<feature type="transmembrane region" description="Helical" evidence="9">
    <location>
        <begin position="57"/>
        <end position="79"/>
    </location>
</feature>
<organism evidence="12 13">
    <name type="scientific">Saccoglossus kowalevskii</name>
    <name type="common">Acorn worm</name>
    <dbReference type="NCBI Taxonomy" id="10224"/>
    <lineage>
        <taxon>Eukaryota</taxon>
        <taxon>Metazoa</taxon>
        <taxon>Hemichordata</taxon>
        <taxon>Enteropneusta</taxon>
        <taxon>Harrimaniidae</taxon>
        <taxon>Saccoglossus</taxon>
    </lineage>
</organism>
<gene>
    <name evidence="13" type="primary">LOC100370313</name>
</gene>
<evidence type="ECO:0000256" key="4">
    <source>
        <dbReference type="ARBA" id="ARBA00022968"/>
    </source>
</evidence>
<reference evidence="13" key="1">
    <citation type="submission" date="2025-08" db="UniProtKB">
        <authorList>
            <consortium name="RefSeq"/>
        </authorList>
    </citation>
    <scope>IDENTIFICATION</scope>
    <source>
        <tissue evidence="13">Testes</tissue>
    </source>
</reference>